<protein>
    <recommendedName>
        <fullName evidence="4">Secreted protein</fullName>
    </recommendedName>
</protein>
<comment type="caution">
    <text evidence="2">The sequence shown here is derived from an EMBL/GenBank/DDBJ whole genome shotgun (WGS) entry which is preliminary data.</text>
</comment>
<evidence type="ECO:0000313" key="3">
    <source>
        <dbReference type="Proteomes" id="UP001054945"/>
    </source>
</evidence>
<feature type="chain" id="PRO_5043640992" description="Secreted protein" evidence="1">
    <location>
        <begin position="17"/>
        <end position="94"/>
    </location>
</feature>
<reference evidence="2 3" key="1">
    <citation type="submission" date="2021-06" db="EMBL/GenBank/DDBJ databases">
        <title>Caerostris extrusa draft genome.</title>
        <authorList>
            <person name="Kono N."/>
            <person name="Arakawa K."/>
        </authorList>
    </citation>
    <scope>NUCLEOTIDE SEQUENCE [LARGE SCALE GENOMIC DNA]</scope>
</reference>
<dbReference type="AlphaFoldDB" id="A0AAV4RZP2"/>
<proteinExistence type="predicted"/>
<gene>
    <name evidence="2" type="ORF">CEXT_333551</name>
</gene>
<evidence type="ECO:0000256" key="1">
    <source>
        <dbReference type="SAM" id="SignalP"/>
    </source>
</evidence>
<dbReference type="EMBL" id="BPLR01008509">
    <property type="protein sequence ID" value="GIY25278.1"/>
    <property type="molecule type" value="Genomic_DNA"/>
</dbReference>
<keyword evidence="1" id="KW-0732">Signal</keyword>
<accession>A0AAV4RZP2</accession>
<dbReference type="Proteomes" id="UP001054945">
    <property type="component" value="Unassembled WGS sequence"/>
</dbReference>
<sequence>MPLLRVFFLPSPSSLFFRLLSLGVPNRSTRIWTRSLTGLRSQAKNMVSHQKAQFLGCSLDVAMCQTLLEITGSLDNGCDTADCVMMIQMFLTEQ</sequence>
<feature type="signal peptide" evidence="1">
    <location>
        <begin position="1"/>
        <end position="16"/>
    </location>
</feature>
<keyword evidence="3" id="KW-1185">Reference proteome</keyword>
<name>A0AAV4RZP2_CAEEX</name>
<evidence type="ECO:0008006" key="4">
    <source>
        <dbReference type="Google" id="ProtNLM"/>
    </source>
</evidence>
<evidence type="ECO:0000313" key="2">
    <source>
        <dbReference type="EMBL" id="GIY25278.1"/>
    </source>
</evidence>
<organism evidence="2 3">
    <name type="scientific">Caerostris extrusa</name>
    <name type="common">Bark spider</name>
    <name type="synonym">Caerostris bankana</name>
    <dbReference type="NCBI Taxonomy" id="172846"/>
    <lineage>
        <taxon>Eukaryota</taxon>
        <taxon>Metazoa</taxon>
        <taxon>Ecdysozoa</taxon>
        <taxon>Arthropoda</taxon>
        <taxon>Chelicerata</taxon>
        <taxon>Arachnida</taxon>
        <taxon>Araneae</taxon>
        <taxon>Araneomorphae</taxon>
        <taxon>Entelegynae</taxon>
        <taxon>Araneoidea</taxon>
        <taxon>Araneidae</taxon>
        <taxon>Caerostris</taxon>
    </lineage>
</organism>